<dbReference type="InterPro" id="IPR026212">
    <property type="entry name" value="Cep78"/>
</dbReference>
<reference evidence="2" key="1">
    <citation type="submission" date="2025-08" db="UniProtKB">
        <authorList>
            <consortium name="RefSeq"/>
        </authorList>
    </citation>
    <scope>IDENTIFICATION</scope>
    <source>
        <tissue evidence="2">Muscle</tissue>
    </source>
</reference>
<proteinExistence type="predicted"/>
<dbReference type="InterPro" id="IPR032675">
    <property type="entry name" value="LRR_dom_sf"/>
</dbReference>
<dbReference type="PANTHER" id="PTHR24110">
    <property type="entry name" value="CENTROSOMAL PROTEIN OF 78 KDA"/>
    <property type="match status" value="1"/>
</dbReference>
<evidence type="ECO:0000313" key="2">
    <source>
        <dbReference type="RefSeq" id="XP_022258668.1"/>
    </source>
</evidence>
<evidence type="ECO:0000313" key="1">
    <source>
        <dbReference type="Proteomes" id="UP000694941"/>
    </source>
</evidence>
<gene>
    <name evidence="2" type="primary">LOC111089823</name>
</gene>
<dbReference type="RefSeq" id="XP_022258668.1">
    <property type="nucleotide sequence ID" value="XM_022402960.1"/>
</dbReference>
<dbReference type="SMART" id="SM00368">
    <property type="entry name" value="LRR_RI"/>
    <property type="match status" value="4"/>
</dbReference>
<feature type="non-terminal residue" evidence="2">
    <location>
        <position position="326"/>
    </location>
</feature>
<dbReference type="Proteomes" id="UP000694941">
    <property type="component" value="Unplaced"/>
</dbReference>
<sequence length="326" mass="36099">MRAASASLQNKEGKSRDFVTSYNYHCEIYNVCPHRTILSSVKGQVLDLETDRLKIEDWPPFCKALGFNRNLKWISLKSNYFKNHPEFRGDSVKFQLLQSANKLIKLPAVLRVSVLDSLCQSLVKCLNQIEELVGLELVGLPLADQQITDLTKAFQSAGCLRHISLSHCTVGKGGIEAICKALRNTLSVSLSSCGITVQGAVCIASVLKFQSIKRYSEAWQESLRYRCPNLDRLSGLRRITLNNNPDIADDGAVALANVLQEDLWLKALDLQNCGIGVKGAEAFLATLDVNVALEILDLRGNSKIGGQLIQKILEKLKRNNEGKLCE</sequence>
<dbReference type="PANTHER" id="PTHR24110:SF3">
    <property type="entry name" value="CENTROSOMAL PROTEIN OF 78 KDA"/>
    <property type="match status" value="1"/>
</dbReference>
<organism evidence="1 2">
    <name type="scientific">Limulus polyphemus</name>
    <name type="common">Atlantic horseshoe crab</name>
    <dbReference type="NCBI Taxonomy" id="6850"/>
    <lineage>
        <taxon>Eukaryota</taxon>
        <taxon>Metazoa</taxon>
        <taxon>Ecdysozoa</taxon>
        <taxon>Arthropoda</taxon>
        <taxon>Chelicerata</taxon>
        <taxon>Merostomata</taxon>
        <taxon>Xiphosura</taxon>
        <taxon>Limulidae</taxon>
        <taxon>Limulus</taxon>
    </lineage>
</organism>
<dbReference type="InterPro" id="IPR001611">
    <property type="entry name" value="Leu-rich_rpt"/>
</dbReference>
<keyword evidence="1" id="KW-1185">Reference proteome</keyword>
<dbReference type="SUPFAM" id="SSF52047">
    <property type="entry name" value="RNI-like"/>
    <property type="match status" value="1"/>
</dbReference>
<accession>A0ABM1TS12</accession>
<dbReference type="Gene3D" id="3.80.10.10">
    <property type="entry name" value="Ribonuclease Inhibitor"/>
    <property type="match status" value="2"/>
</dbReference>
<name>A0ABM1TS12_LIMPO</name>
<dbReference type="Pfam" id="PF13516">
    <property type="entry name" value="LRR_6"/>
    <property type="match status" value="2"/>
</dbReference>
<dbReference type="PRINTS" id="PR02062">
    <property type="entry name" value="CENTROSOME78"/>
</dbReference>
<protein>
    <submittedName>
        <fullName evidence="2">Centrosomal protein of 78 kDa-like</fullName>
    </submittedName>
</protein>
<dbReference type="GeneID" id="111089823"/>